<reference evidence="8" key="2">
    <citation type="journal article" date="2023" name="IMA Fungus">
        <title>Comparative genomic study of the Penicillium genus elucidates a diverse pangenome and 15 lateral gene transfer events.</title>
        <authorList>
            <person name="Petersen C."/>
            <person name="Sorensen T."/>
            <person name="Nielsen M.R."/>
            <person name="Sondergaard T.E."/>
            <person name="Sorensen J.L."/>
            <person name="Fitzpatrick D.A."/>
            <person name="Frisvad J.C."/>
            <person name="Nielsen K.L."/>
        </authorList>
    </citation>
    <scope>NUCLEOTIDE SEQUENCE</scope>
    <source>
        <strain evidence="8">IBT 21917</strain>
    </source>
</reference>
<feature type="transmembrane region" description="Helical" evidence="6">
    <location>
        <begin position="273"/>
        <end position="293"/>
    </location>
</feature>
<evidence type="ECO:0000256" key="3">
    <source>
        <dbReference type="ARBA" id="ARBA00022692"/>
    </source>
</evidence>
<feature type="transmembrane region" description="Helical" evidence="6">
    <location>
        <begin position="210"/>
        <end position="229"/>
    </location>
</feature>
<feature type="transmembrane region" description="Helical" evidence="6">
    <location>
        <begin position="185"/>
        <end position="204"/>
    </location>
</feature>
<reference evidence="8" key="1">
    <citation type="submission" date="2022-11" db="EMBL/GenBank/DDBJ databases">
        <authorList>
            <person name="Petersen C."/>
        </authorList>
    </citation>
    <scope>NUCLEOTIDE SEQUENCE</scope>
    <source>
        <strain evidence="8">IBT 21917</strain>
    </source>
</reference>
<keyword evidence="4 6" id="KW-1133">Transmembrane helix</keyword>
<feature type="transmembrane region" description="Helical" evidence="6">
    <location>
        <begin position="385"/>
        <end position="407"/>
    </location>
</feature>
<feature type="transmembrane region" description="Helical" evidence="6">
    <location>
        <begin position="241"/>
        <end position="261"/>
    </location>
</feature>
<evidence type="ECO:0000259" key="7">
    <source>
        <dbReference type="PROSITE" id="PS50850"/>
    </source>
</evidence>
<feature type="transmembrane region" description="Helical" evidence="6">
    <location>
        <begin position="519"/>
        <end position="539"/>
    </location>
</feature>
<dbReference type="CDD" id="cd17323">
    <property type="entry name" value="MFS_Tpo1_MDR_like"/>
    <property type="match status" value="1"/>
</dbReference>
<dbReference type="PANTHER" id="PTHR23502">
    <property type="entry name" value="MAJOR FACILITATOR SUPERFAMILY"/>
    <property type="match status" value="1"/>
</dbReference>
<dbReference type="SUPFAM" id="SSF103473">
    <property type="entry name" value="MFS general substrate transporter"/>
    <property type="match status" value="1"/>
</dbReference>
<feature type="domain" description="Major facilitator superfamily (MFS) profile" evidence="7">
    <location>
        <begin position="118"/>
        <end position="547"/>
    </location>
</feature>
<evidence type="ECO:0000256" key="2">
    <source>
        <dbReference type="ARBA" id="ARBA00008335"/>
    </source>
</evidence>
<evidence type="ECO:0000313" key="8">
    <source>
        <dbReference type="EMBL" id="KAJ5183953.1"/>
    </source>
</evidence>
<sequence>MRNFRLRLSDILMRMDQSAPRLRVHHPELWARNTDRKLSGPILRVMPGMGARSFRIEMNLGHIKPSSSSNGPGAEIDIETAPAPHVVKDDQDPNLVSWDGPGDPENPFNWKTYKKARQLVFMAFNTFLTPLASSMFAPGVADAMKQFRSSNSMLASFVVSVYVLGYMVGPFLIAPLSELYGRVPLYHVCNILFLIFTIACAVCQSLPQLIIFRLLAGVAGVCPLTIGSGTAADMVPKEKRAGVIAIWAMGPILGPVIGPVAGGFLTQAKGWRWVFWVIAMATGVVIIGTVLGYRESYAPVLLKRKAARLRKETGNQDLRTIYDSNRPPRQIFLDAFARPIKLLFCSPIVFLMALFAAITYGYLYLMFTTITSIFEKNYNFTQGTAGLAFLGFGVGCLLSLLVCGRIANHIAVTHTRRGCFTPESRLPPMLYGCWTIPVSLFWYGWSAQAHTHWIVPILGTAVFGIGLITVFMSANTYLVDSYLLHAASVTAASTALRSLVGALLPLAGPAMYESLGLGWGNSLLAFIALVMCVVPFLFARYGAAIRTHPRFQVHL</sequence>
<feature type="transmembrane region" description="Helical" evidence="6">
    <location>
        <begin position="483"/>
        <end position="507"/>
    </location>
</feature>
<dbReference type="InterPro" id="IPR020846">
    <property type="entry name" value="MFS_dom"/>
</dbReference>
<keyword evidence="3 6" id="KW-0812">Transmembrane</keyword>
<comment type="subcellular location">
    <subcellularLocation>
        <location evidence="1">Membrane</location>
        <topology evidence="1">Multi-pass membrane protein</topology>
    </subcellularLocation>
</comment>
<evidence type="ECO:0000256" key="1">
    <source>
        <dbReference type="ARBA" id="ARBA00004141"/>
    </source>
</evidence>
<feature type="transmembrane region" description="Helical" evidence="6">
    <location>
        <begin position="428"/>
        <end position="445"/>
    </location>
</feature>
<dbReference type="OrthoDB" id="5296287at2759"/>
<evidence type="ECO:0000256" key="4">
    <source>
        <dbReference type="ARBA" id="ARBA00022989"/>
    </source>
</evidence>
<feature type="transmembrane region" description="Helical" evidence="6">
    <location>
        <begin position="451"/>
        <end position="471"/>
    </location>
</feature>
<evidence type="ECO:0000256" key="5">
    <source>
        <dbReference type="ARBA" id="ARBA00023136"/>
    </source>
</evidence>
<dbReference type="Proteomes" id="UP001146351">
    <property type="component" value="Unassembled WGS sequence"/>
</dbReference>
<dbReference type="PANTHER" id="PTHR23502:SF68">
    <property type="entry name" value="MULTIDRUG TRANSPORTER, PUTATIVE (AFU_ORTHOLOGUE AFUA_3G01120)-RELATED"/>
    <property type="match status" value="1"/>
</dbReference>
<feature type="transmembrane region" description="Helical" evidence="6">
    <location>
        <begin position="119"/>
        <end position="141"/>
    </location>
</feature>
<dbReference type="InterPro" id="IPR011701">
    <property type="entry name" value="MFS"/>
</dbReference>
<organism evidence="8 9">
    <name type="scientific">Penicillium capsulatum</name>
    <dbReference type="NCBI Taxonomy" id="69766"/>
    <lineage>
        <taxon>Eukaryota</taxon>
        <taxon>Fungi</taxon>
        <taxon>Dikarya</taxon>
        <taxon>Ascomycota</taxon>
        <taxon>Pezizomycotina</taxon>
        <taxon>Eurotiomycetes</taxon>
        <taxon>Eurotiomycetidae</taxon>
        <taxon>Eurotiales</taxon>
        <taxon>Aspergillaceae</taxon>
        <taxon>Penicillium</taxon>
    </lineage>
</organism>
<dbReference type="GO" id="GO:0016020">
    <property type="term" value="C:membrane"/>
    <property type="evidence" value="ECO:0007669"/>
    <property type="project" value="UniProtKB-SubCell"/>
</dbReference>
<feature type="transmembrane region" description="Helical" evidence="6">
    <location>
        <begin position="153"/>
        <end position="173"/>
    </location>
</feature>
<gene>
    <name evidence="8" type="ORF">N7492_001569</name>
</gene>
<evidence type="ECO:0000256" key="6">
    <source>
        <dbReference type="SAM" id="Phobius"/>
    </source>
</evidence>
<comment type="similarity">
    <text evidence="2">Belongs to the major facilitator superfamily.</text>
</comment>
<proteinExistence type="inferred from homology"/>
<feature type="transmembrane region" description="Helical" evidence="6">
    <location>
        <begin position="342"/>
        <end position="365"/>
    </location>
</feature>
<name>A0A9W9LZU5_9EURO</name>
<dbReference type="InterPro" id="IPR036259">
    <property type="entry name" value="MFS_trans_sf"/>
</dbReference>
<accession>A0A9W9LZU5</accession>
<dbReference type="Gene3D" id="1.20.1250.20">
    <property type="entry name" value="MFS general substrate transporter like domains"/>
    <property type="match status" value="1"/>
</dbReference>
<dbReference type="AlphaFoldDB" id="A0A9W9LZU5"/>
<dbReference type="GO" id="GO:0022857">
    <property type="term" value="F:transmembrane transporter activity"/>
    <property type="evidence" value="ECO:0007669"/>
    <property type="project" value="InterPro"/>
</dbReference>
<keyword evidence="9" id="KW-1185">Reference proteome</keyword>
<keyword evidence="5 6" id="KW-0472">Membrane</keyword>
<dbReference type="Pfam" id="PF07690">
    <property type="entry name" value="MFS_1"/>
    <property type="match status" value="1"/>
</dbReference>
<comment type="caution">
    <text evidence="8">The sequence shown here is derived from an EMBL/GenBank/DDBJ whole genome shotgun (WGS) entry which is preliminary data.</text>
</comment>
<protein>
    <submittedName>
        <fullName evidence="8">MFS transporter</fullName>
    </submittedName>
</protein>
<evidence type="ECO:0000313" key="9">
    <source>
        <dbReference type="Proteomes" id="UP001146351"/>
    </source>
</evidence>
<dbReference type="FunFam" id="1.20.1250.20:FF:000011">
    <property type="entry name" value="MFS multidrug transporter, putative"/>
    <property type="match status" value="1"/>
</dbReference>
<dbReference type="PROSITE" id="PS50850">
    <property type="entry name" value="MFS"/>
    <property type="match status" value="1"/>
</dbReference>
<dbReference type="EMBL" id="JAPQKO010000001">
    <property type="protein sequence ID" value="KAJ5183953.1"/>
    <property type="molecule type" value="Genomic_DNA"/>
</dbReference>